<dbReference type="GO" id="GO:0005886">
    <property type="term" value="C:plasma membrane"/>
    <property type="evidence" value="ECO:0007669"/>
    <property type="project" value="UniProtKB-SubCell"/>
</dbReference>
<evidence type="ECO:0000256" key="5">
    <source>
        <dbReference type="ARBA" id="ARBA00022989"/>
    </source>
</evidence>
<keyword evidence="4 7" id="KW-0812">Transmembrane</keyword>
<dbReference type="AlphaFoldDB" id="A0A2U9PN08"/>
<dbReference type="EMBL" id="CP027541">
    <property type="protein sequence ID" value="AWT53068.1"/>
    <property type="molecule type" value="Genomic_DNA"/>
</dbReference>
<protein>
    <submittedName>
        <fullName evidence="9">Putative Mg(2+) transport ATPase</fullName>
    </submittedName>
</protein>
<dbReference type="Proteomes" id="UP000011200">
    <property type="component" value="Chromosome"/>
</dbReference>
<organism evidence="9 10">
    <name type="scientific">Mycolicibacterium smegmatis (strain MKD8)</name>
    <name type="common">Mycobacterium smegmatis</name>
    <dbReference type="NCBI Taxonomy" id="1214915"/>
    <lineage>
        <taxon>Bacteria</taxon>
        <taxon>Bacillati</taxon>
        <taxon>Actinomycetota</taxon>
        <taxon>Actinomycetes</taxon>
        <taxon>Mycobacteriales</taxon>
        <taxon>Mycobacteriaceae</taxon>
        <taxon>Mycolicibacterium</taxon>
    </lineage>
</organism>
<feature type="transmembrane region" description="Helical" evidence="7">
    <location>
        <begin position="16"/>
        <end position="35"/>
    </location>
</feature>
<sequence>MGTALADGLFTGPGQGWRQIVELLVAFGLTALIGLERETRGKSAGVRTQAIVGTSSALILLVSKYGFGDVLAQGAVVLDPSRVAAQIVSGIGFLGAGIIITRRGAVLGLTTAAAIWESAAIGMAAAAGLLMLAVVVTALHFVIVLGVAPLVRRLTARLPGSVQMYVVYQDGRGILRQLLQVCDTHRWQLTSIVTDPPGGQLGSRTPAMPGEVAIMMTLAGPGVVDATKVLATVDGVTRVDQMNDDSE</sequence>
<dbReference type="PANTHER" id="PTHR33778:SF1">
    <property type="entry name" value="MAGNESIUM TRANSPORTER YHID-RELATED"/>
    <property type="match status" value="1"/>
</dbReference>
<reference evidence="9 10" key="1">
    <citation type="journal article" date="2013" name="Genome Announc.">
        <title>Draft genome sequence of MKD8, a conjugal recipient Mycobacterium smegmatis strain.</title>
        <authorList>
            <person name="Gray T.A."/>
            <person name="Palumbo M.J."/>
            <person name="Derbyshire K.M."/>
        </authorList>
    </citation>
    <scope>NUCLEOTIDE SEQUENCE [LARGE SCALE GENOMIC DNA]</scope>
    <source>
        <strain evidence="9 10">MKD8</strain>
    </source>
</reference>
<proteinExistence type="inferred from homology"/>
<reference evidence="10" key="2">
    <citation type="submission" date="2018-03" db="EMBL/GenBank/DDBJ databases">
        <authorList>
            <person name="Derbyshire K."/>
            <person name="Gray T.A."/>
            <person name="Champion M."/>
        </authorList>
    </citation>
    <scope>NUCLEOTIDE SEQUENCE [LARGE SCALE GENOMIC DNA]</scope>
    <source>
        <strain evidence="10">MKD8</strain>
    </source>
</reference>
<dbReference type="Pfam" id="PF02308">
    <property type="entry name" value="MgtC"/>
    <property type="match status" value="1"/>
</dbReference>
<name>A0A2U9PN08_MYCSE</name>
<evidence type="ECO:0000256" key="6">
    <source>
        <dbReference type="ARBA" id="ARBA00023136"/>
    </source>
</evidence>
<evidence type="ECO:0000313" key="10">
    <source>
        <dbReference type="Proteomes" id="UP000011200"/>
    </source>
</evidence>
<evidence type="ECO:0000256" key="4">
    <source>
        <dbReference type="ARBA" id="ARBA00022692"/>
    </source>
</evidence>
<keyword evidence="5 7" id="KW-1133">Transmembrane helix</keyword>
<accession>A0A2U9PN08</accession>
<evidence type="ECO:0000313" key="9">
    <source>
        <dbReference type="EMBL" id="AWT53068.1"/>
    </source>
</evidence>
<dbReference type="PANTHER" id="PTHR33778">
    <property type="entry name" value="PROTEIN MGTC"/>
    <property type="match status" value="1"/>
</dbReference>
<feature type="transmembrane region" description="Helical" evidence="7">
    <location>
        <begin position="83"/>
        <end position="100"/>
    </location>
</feature>
<keyword evidence="6 7" id="KW-0472">Membrane</keyword>
<keyword evidence="3" id="KW-1003">Cell membrane</keyword>
<comment type="subcellular location">
    <subcellularLocation>
        <location evidence="1">Cell membrane</location>
        <topology evidence="1">Multi-pass membrane protein</topology>
    </subcellularLocation>
</comment>
<feature type="transmembrane region" description="Helical" evidence="7">
    <location>
        <begin position="130"/>
        <end position="151"/>
    </location>
</feature>
<evidence type="ECO:0000256" key="1">
    <source>
        <dbReference type="ARBA" id="ARBA00004651"/>
    </source>
</evidence>
<dbReference type="PRINTS" id="PR01837">
    <property type="entry name" value="MGTCSAPBPROT"/>
</dbReference>
<dbReference type="InterPro" id="IPR049177">
    <property type="entry name" value="MgtC_SapB_SrpB_YhiD_N"/>
</dbReference>
<feature type="domain" description="MgtC/SapB/SrpB/YhiD N-terminal" evidence="8">
    <location>
        <begin position="23"/>
        <end position="152"/>
    </location>
</feature>
<feature type="transmembrane region" description="Helical" evidence="7">
    <location>
        <begin position="105"/>
        <end position="124"/>
    </location>
</feature>
<evidence type="ECO:0000259" key="8">
    <source>
        <dbReference type="Pfam" id="PF02308"/>
    </source>
</evidence>
<dbReference type="InterPro" id="IPR003416">
    <property type="entry name" value="MgtC/SapB/SrpB/YhiD_fam"/>
</dbReference>
<dbReference type="RefSeq" id="WP_003893478.1">
    <property type="nucleotide sequence ID" value="NZ_CP027541.1"/>
</dbReference>
<evidence type="ECO:0000256" key="7">
    <source>
        <dbReference type="SAM" id="Phobius"/>
    </source>
</evidence>
<evidence type="ECO:0000256" key="2">
    <source>
        <dbReference type="ARBA" id="ARBA00009298"/>
    </source>
</evidence>
<comment type="similarity">
    <text evidence="2">Belongs to the MgtC/SapB family.</text>
</comment>
<evidence type="ECO:0000256" key="3">
    <source>
        <dbReference type="ARBA" id="ARBA00022475"/>
    </source>
</evidence>
<gene>
    <name evidence="9" type="ORF">D806_020860</name>
</gene>